<evidence type="ECO:0000256" key="7">
    <source>
        <dbReference type="ARBA" id="ARBA00022679"/>
    </source>
</evidence>
<dbReference type="EC" id="2.7.11.12" evidence="4"/>
<evidence type="ECO:0000313" key="22">
    <source>
        <dbReference type="Proteomes" id="UP001162640"/>
    </source>
</evidence>
<evidence type="ECO:0000256" key="12">
    <source>
        <dbReference type="ARBA" id="ARBA00022992"/>
    </source>
</evidence>
<feature type="compositionally biased region" description="Polar residues" evidence="17">
    <location>
        <begin position="88"/>
        <end position="115"/>
    </location>
</feature>
<dbReference type="Pfam" id="PF00027">
    <property type="entry name" value="cNMP_binding"/>
    <property type="match status" value="3"/>
</dbReference>
<evidence type="ECO:0000256" key="8">
    <source>
        <dbReference type="ARBA" id="ARBA00022723"/>
    </source>
</evidence>
<dbReference type="GO" id="GO:0005952">
    <property type="term" value="C:cAMP-dependent protein kinase complex"/>
    <property type="evidence" value="ECO:0007669"/>
    <property type="project" value="TreeGrafter"/>
</dbReference>
<comment type="caution">
    <text evidence="21">The sequence shown here is derived from an EMBL/GenBank/DDBJ whole genome shotgun (WGS) entry which is preliminary data.</text>
</comment>
<feature type="region of interest" description="Disordered" evidence="17">
    <location>
        <begin position="458"/>
        <end position="494"/>
    </location>
</feature>
<evidence type="ECO:0000256" key="15">
    <source>
        <dbReference type="ARBA" id="ARBA00047462"/>
    </source>
</evidence>
<keyword evidence="5" id="KW-0723">Serine/threonine-protein kinase</keyword>
<gene>
    <name evidence="21" type="ORF">TL16_g10092</name>
</gene>
<dbReference type="PROSITE" id="PS50011">
    <property type="entry name" value="PROTEIN_KINASE_DOM"/>
    <property type="match status" value="1"/>
</dbReference>
<dbReference type="PRINTS" id="PR00103">
    <property type="entry name" value="CAMPKINASE"/>
</dbReference>
<feature type="compositionally biased region" description="Low complexity" evidence="17">
    <location>
        <begin position="36"/>
        <end position="52"/>
    </location>
</feature>
<feature type="compositionally biased region" description="Acidic residues" evidence="17">
    <location>
        <begin position="194"/>
        <end position="203"/>
    </location>
</feature>
<dbReference type="InterPro" id="IPR014710">
    <property type="entry name" value="RmlC-like_jellyroll"/>
</dbReference>
<dbReference type="InterPro" id="IPR000719">
    <property type="entry name" value="Prot_kinase_dom"/>
</dbReference>
<dbReference type="PANTHER" id="PTHR24353:SF143">
    <property type="entry name" value="PROTEIN KINASE DOMAIN-CONTAINING PROTEIN"/>
    <property type="match status" value="1"/>
</dbReference>
<dbReference type="PROSITE" id="PS51285">
    <property type="entry name" value="AGC_KINASE_CTER"/>
    <property type="match status" value="1"/>
</dbReference>
<feature type="compositionally biased region" description="Gly residues" evidence="17">
    <location>
        <begin position="911"/>
        <end position="922"/>
    </location>
</feature>
<evidence type="ECO:0000259" key="19">
    <source>
        <dbReference type="PROSITE" id="PS50042"/>
    </source>
</evidence>
<dbReference type="InterPro" id="IPR017441">
    <property type="entry name" value="Protein_kinase_ATP_BS"/>
</dbReference>
<dbReference type="PROSITE" id="PS50042">
    <property type="entry name" value="CNMP_BINDING_3"/>
    <property type="match status" value="3"/>
</dbReference>
<evidence type="ECO:0000256" key="4">
    <source>
        <dbReference type="ARBA" id="ARBA00012428"/>
    </source>
</evidence>
<evidence type="ECO:0000259" key="18">
    <source>
        <dbReference type="PROSITE" id="PS50011"/>
    </source>
</evidence>
<evidence type="ECO:0000256" key="5">
    <source>
        <dbReference type="ARBA" id="ARBA00022527"/>
    </source>
</evidence>
<dbReference type="SUPFAM" id="SSF51206">
    <property type="entry name" value="cAMP-binding domain-like"/>
    <property type="match status" value="3"/>
</dbReference>
<dbReference type="FunFam" id="2.60.120.10:FF:000068">
    <property type="entry name" value="cGMP-dependent protein kinase"/>
    <property type="match status" value="1"/>
</dbReference>
<keyword evidence="11 16" id="KW-0067">ATP-binding</keyword>
<dbReference type="PANTHER" id="PTHR24353">
    <property type="entry name" value="CYCLIC NUCLEOTIDE-DEPENDENT PROTEIN KINASE"/>
    <property type="match status" value="1"/>
</dbReference>
<dbReference type="SMART" id="SM00100">
    <property type="entry name" value="cNMP"/>
    <property type="match status" value="3"/>
</dbReference>
<protein>
    <recommendedName>
        <fullName evidence="13">cGMP-dependent protein kinase</fullName>
        <ecNumber evidence="4">2.7.11.12</ecNumber>
    </recommendedName>
</protein>
<accession>A0A9W7BE50</accession>
<evidence type="ECO:0000256" key="3">
    <source>
        <dbReference type="ARBA" id="ARBA00006352"/>
    </source>
</evidence>
<dbReference type="GO" id="GO:0046872">
    <property type="term" value="F:metal ion binding"/>
    <property type="evidence" value="ECO:0007669"/>
    <property type="project" value="UniProtKB-KW"/>
</dbReference>
<evidence type="ECO:0000259" key="20">
    <source>
        <dbReference type="PROSITE" id="PS51285"/>
    </source>
</evidence>
<reference evidence="22" key="1">
    <citation type="journal article" date="2023" name="Commun. Biol.">
        <title>Genome analysis of Parmales, the sister group of diatoms, reveals the evolutionary specialization of diatoms from phago-mixotrophs to photoautotrophs.</title>
        <authorList>
            <person name="Ban H."/>
            <person name="Sato S."/>
            <person name="Yoshikawa S."/>
            <person name="Yamada K."/>
            <person name="Nakamura Y."/>
            <person name="Ichinomiya M."/>
            <person name="Sato N."/>
            <person name="Blanc-Mathieu R."/>
            <person name="Endo H."/>
            <person name="Kuwata A."/>
            <person name="Ogata H."/>
        </authorList>
    </citation>
    <scope>NUCLEOTIDE SEQUENCE [LARGE SCALE GENOMIC DNA]</scope>
</reference>
<evidence type="ECO:0000256" key="11">
    <source>
        <dbReference type="ARBA" id="ARBA00022840"/>
    </source>
</evidence>
<dbReference type="Gene3D" id="3.30.200.20">
    <property type="entry name" value="Phosphorylase Kinase, domain 1"/>
    <property type="match status" value="1"/>
</dbReference>
<dbReference type="Proteomes" id="UP001162640">
    <property type="component" value="Unassembled WGS sequence"/>
</dbReference>
<evidence type="ECO:0000256" key="2">
    <source>
        <dbReference type="ARBA" id="ARBA00004308"/>
    </source>
</evidence>
<evidence type="ECO:0000256" key="6">
    <source>
        <dbReference type="ARBA" id="ARBA00022535"/>
    </source>
</evidence>
<dbReference type="EMBL" id="BLQM01000352">
    <property type="protein sequence ID" value="GMH84999.1"/>
    <property type="molecule type" value="Genomic_DNA"/>
</dbReference>
<dbReference type="PROSITE" id="PS00888">
    <property type="entry name" value="CNMP_BINDING_1"/>
    <property type="match status" value="1"/>
</dbReference>
<comment type="catalytic activity">
    <reaction evidence="15">
        <text>L-seryl-[protein] + ATP = O-phospho-L-seryl-[protein] + ADP + H(+)</text>
        <dbReference type="Rhea" id="RHEA:17989"/>
        <dbReference type="Rhea" id="RHEA-COMP:9863"/>
        <dbReference type="Rhea" id="RHEA-COMP:11604"/>
        <dbReference type="ChEBI" id="CHEBI:15378"/>
        <dbReference type="ChEBI" id="CHEBI:29999"/>
        <dbReference type="ChEBI" id="CHEBI:30616"/>
        <dbReference type="ChEBI" id="CHEBI:83421"/>
        <dbReference type="ChEBI" id="CHEBI:456216"/>
        <dbReference type="EC" id="2.7.11.12"/>
    </reaction>
</comment>
<dbReference type="GO" id="GO:0004692">
    <property type="term" value="F:cGMP-dependent protein kinase activity"/>
    <property type="evidence" value="ECO:0007669"/>
    <property type="project" value="UniProtKB-EC"/>
</dbReference>
<dbReference type="SUPFAM" id="SSF56112">
    <property type="entry name" value="Protein kinase-like (PK-like)"/>
    <property type="match status" value="1"/>
</dbReference>
<dbReference type="SMART" id="SM00133">
    <property type="entry name" value="S_TK_X"/>
    <property type="match status" value="1"/>
</dbReference>
<evidence type="ECO:0000256" key="13">
    <source>
        <dbReference type="ARBA" id="ARBA00024113"/>
    </source>
</evidence>
<evidence type="ECO:0000256" key="10">
    <source>
        <dbReference type="ARBA" id="ARBA00022777"/>
    </source>
</evidence>
<keyword evidence="8" id="KW-0479">Metal-binding</keyword>
<evidence type="ECO:0000256" key="17">
    <source>
        <dbReference type="SAM" id="MobiDB-lite"/>
    </source>
</evidence>
<feature type="compositionally biased region" description="Low complexity" evidence="17">
    <location>
        <begin position="72"/>
        <end position="86"/>
    </location>
</feature>
<dbReference type="SUPFAM" id="SSF50729">
    <property type="entry name" value="PH domain-like"/>
    <property type="match status" value="1"/>
</dbReference>
<feature type="region of interest" description="Disordered" evidence="17">
    <location>
        <begin position="1"/>
        <end position="203"/>
    </location>
</feature>
<dbReference type="FunFam" id="1.10.510.10:FF:000571">
    <property type="entry name" value="Maternal embryonic leucine zipper kinase"/>
    <property type="match status" value="1"/>
</dbReference>
<dbReference type="AlphaFoldDB" id="A0A9W7BE50"/>
<sequence length="1248" mass="136436">MSGFDPFAPSNTPPQQQTNSFDPFGASPTTNNGFGNSSNPLPSQSPSQPSSSTGFGDFNEMASALPSHQHSNNFGNDDGFFAADFNDTPKQSVSPQSGTTNSKKPGFSSQTSTEFDSIFGATSIDPGQKQQQGGGSPQKQMDRRQTNTSFDDFFNSPPSQPSLLQSKRFSVGGTFHADETGASVSSPTNLTAVSDDEEEDDDDGVMEAADSSMFHAPAPVAPGATTAGGGRNYEVTFETEKKLGMLLERHDEWVPGSGKVAGKLKECTLVKLVVEHGAADVKGISVGSRVLAVNSHNCANRPYLETLNLVKTTPRPMKVILQEGKLADDECISGYCLLRKSVGPIPPSVFSTWKRRYFVLGGAVANKNVLQVYKSKQDYEHVVVSLFERRPIACKLKAYKLTPSFSISSMKSVRYPEVGANVFFFTLMTPGAKLKMIKFGSDNADSIRDLHTHVTRFTGMGSNSKGLEENAGATGSTENPGNSRPTSVRAQSRGSAITEKKIEVAMKVRRRHENVFAEAPDLTGGFQTARFPKSPEVKDTIRKALQTNFVFSTLSSPEIEDFIDFMKMEKFMVGATVIKQGDPGDFFYVCEAGNFTYSVDGKTVGTAHPGSSFGELALMYNAPRAATVRADEDSVVWSLNRQTFRTILANSSAQQSDRIIESLKKVEILQDVPYSQLASLAGAVQLITYAPGDKIVKKGERGNIFYMIKSGTVLCTDAGSGSKPQKFSAGDYFGEKALLTNEPRAANVTAETACTVFALDRQGFNSTLGDIHILLEKNLNLRVLRSVPILSKLEESELQAVSELMASHTFKKGQKIINQGDHGLSFYIVKSGEASAQKDGKELKVFKEGDFFGEMALLNDEARVCDVVAVSDKVVVYDLDRTAFNRILGSLEDIMKRAVSKRTKQNAKAGFGVGGKSGGSSAGEGTSLRDIPKSQLKDVAFLGTGTFGRVTLVQDKKSGETMALKAMSKAQIVAHRQQENVMNEKNIMVLCNSPFILKLYATYKDSQKLYLLLEFCQGGELFTVLHTAERDGVPEKQALFYGVCVISALQHMDAKSIAYRDLKPENALIDKDGYCKIIDMGFAKVVRNKTFTLCGTPEYLAPEIVLGRGHNRGVDHWAFGILCYEMIAGYSPFADLQNMDQVVICQNIVKGKLTFPKGFDPNCKELIKKLLVRDPVARLGMMKGGVQTICNQPWFKDVNWEDFASKKQIAPWIPDCGDPLDVSNFDPYDQEEYYDPNFKDSGDWDKEF</sequence>
<dbReference type="InterPro" id="IPR036034">
    <property type="entry name" value="PDZ_sf"/>
</dbReference>
<dbReference type="GO" id="GO:0004691">
    <property type="term" value="F:cAMP-dependent protein kinase activity"/>
    <property type="evidence" value="ECO:0007669"/>
    <property type="project" value="TreeGrafter"/>
</dbReference>
<dbReference type="SUPFAM" id="SSF50156">
    <property type="entry name" value="PDZ domain-like"/>
    <property type="match status" value="1"/>
</dbReference>
<dbReference type="SMART" id="SM00220">
    <property type="entry name" value="S_TKc"/>
    <property type="match status" value="1"/>
</dbReference>
<keyword evidence="9 16" id="KW-0547">Nucleotide-binding</keyword>
<organism evidence="21 22">
    <name type="scientific">Triparma laevis f. inornata</name>
    <dbReference type="NCBI Taxonomy" id="1714386"/>
    <lineage>
        <taxon>Eukaryota</taxon>
        <taxon>Sar</taxon>
        <taxon>Stramenopiles</taxon>
        <taxon>Ochrophyta</taxon>
        <taxon>Bolidophyceae</taxon>
        <taxon>Parmales</taxon>
        <taxon>Triparmaceae</taxon>
        <taxon>Triparma</taxon>
    </lineage>
</organism>
<feature type="domain" description="Cyclic nucleotide-binding" evidence="19">
    <location>
        <begin position="550"/>
        <end position="665"/>
    </location>
</feature>
<comment type="cofactor">
    <cofactor evidence="1">
        <name>Mg(2+)</name>
        <dbReference type="ChEBI" id="CHEBI:18420"/>
    </cofactor>
</comment>
<dbReference type="InterPro" id="IPR000961">
    <property type="entry name" value="AGC-kinase_C"/>
</dbReference>
<dbReference type="CDD" id="cd00038">
    <property type="entry name" value="CAP_ED"/>
    <property type="match status" value="3"/>
</dbReference>
<keyword evidence="7" id="KW-0808">Transferase</keyword>
<dbReference type="PROSITE" id="PS00889">
    <property type="entry name" value="CNMP_BINDING_2"/>
    <property type="match status" value="2"/>
</dbReference>
<dbReference type="Pfam" id="PF00069">
    <property type="entry name" value="Pkinase"/>
    <property type="match status" value="1"/>
</dbReference>
<dbReference type="InterPro" id="IPR011009">
    <property type="entry name" value="Kinase-like_dom_sf"/>
</dbReference>
<dbReference type="GO" id="GO:0005524">
    <property type="term" value="F:ATP binding"/>
    <property type="evidence" value="ECO:0007669"/>
    <property type="project" value="UniProtKB-UniRule"/>
</dbReference>
<comment type="subcellular location">
    <subcellularLocation>
        <location evidence="2">Endomembrane system</location>
    </subcellularLocation>
</comment>
<dbReference type="Gene3D" id="2.60.120.10">
    <property type="entry name" value="Jelly Rolls"/>
    <property type="match status" value="3"/>
</dbReference>
<dbReference type="Gene3D" id="2.30.42.10">
    <property type="match status" value="1"/>
</dbReference>
<name>A0A9W7BE50_9STRA</name>
<dbReference type="Gene3D" id="1.10.510.10">
    <property type="entry name" value="Transferase(Phosphotransferase) domain 1"/>
    <property type="match status" value="1"/>
</dbReference>
<dbReference type="PROSITE" id="PS00107">
    <property type="entry name" value="PROTEIN_KINASE_ATP"/>
    <property type="match status" value="1"/>
</dbReference>
<comment type="catalytic activity">
    <reaction evidence="14">
        <text>L-threonyl-[protein] + ATP = O-phospho-L-threonyl-[protein] + ADP + H(+)</text>
        <dbReference type="Rhea" id="RHEA:46608"/>
        <dbReference type="Rhea" id="RHEA-COMP:11060"/>
        <dbReference type="Rhea" id="RHEA-COMP:11605"/>
        <dbReference type="ChEBI" id="CHEBI:15378"/>
        <dbReference type="ChEBI" id="CHEBI:30013"/>
        <dbReference type="ChEBI" id="CHEBI:30616"/>
        <dbReference type="ChEBI" id="CHEBI:61977"/>
        <dbReference type="ChEBI" id="CHEBI:456216"/>
        <dbReference type="EC" id="2.7.11.12"/>
    </reaction>
</comment>
<dbReference type="FunFam" id="3.30.200.20:FF:000042">
    <property type="entry name" value="Aurora kinase A"/>
    <property type="match status" value="1"/>
</dbReference>
<keyword evidence="10" id="KW-0418">Kinase</keyword>
<dbReference type="InterPro" id="IPR018490">
    <property type="entry name" value="cNMP-bd_dom_sf"/>
</dbReference>
<evidence type="ECO:0000256" key="14">
    <source>
        <dbReference type="ARBA" id="ARBA00047298"/>
    </source>
</evidence>
<dbReference type="InterPro" id="IPR018488">
    <property type="entry name" value="cNMP-bd_CS"/>
</dbReference>
<feature type="domain" description="AGC-kinase C-terminal" evidence="20">
    <location>
        <begin position="1196"/>
        <end position="1248"/>
    </location>
</feature>
<feature type="compositionally biased region" description="Polar residues" evidence="17">
    <location>
        <begin position="473"/>
        <end position="494"/>
    </location>
</feature>
<feature type="compositionally biased region" description="Polar residues" evidence="17">
    <location>
        <begin position="9"/>
        <end position="35"/>
    </location>
</feature>
<comment type="similarity">
    <text evidence="3">Belongs to the protein kinase superfamily. AGC Ser/Thr protein kinase family. cGMP subfamily.</text>
</comment>
<feature type="domain" description="Cyclic nucleotide-binding" evidence="19">
    <location>
        <begin position="668"/>
        <end position="785"/>
    </location>
</feature>
<feature type="domain" description="Protein kinase" evidence="18">
    <location>
        <begin position="936"/>
        <end position="1195"/>
    </location>
</feature>
<dbReference type="GO" id="GO:0030553">
    <property type="term" value="F:cGMP binding"/>
    <property type="evidence" value="ECO:0007669"/>
    <property type="project" value="UniProtKB-KW"/>
</dbReference>
<evidence type="ECO:0000256" key="1">
    <source>
        <dbReference type="ARBA" id="ARBA00001946"/>
    </source>
</evidence>
<keyword evidence="6" id="KW-0140">cGMP</keyword>
<evidence type="ECO:0000256" key="16">
    <source>
        <dbReference type="PROSITE-ProRule" id="PRU10141"/>
    </source>
</evidence>
<evidence type="ECO:0000313" key="21">
    <source>
        <dbReference type="EMBL" id="GMH84999.1"/>
    </source>
</evidence>
<feature type="domain" description="Cyclic nucleotide-binding" evidence="19">
    <location>
        <begin position="789"/>
        <end position="905"/>
    </location>
</feature>
<proteinExistence type="inferred from homology"/>
<feature type="binding site" evidence="16">
    <location>
        <position position="965"/>
    </location>
    <ligand>
        <name>ATP</name>
        <dbReference type="ChEBI" id="CHEBI:30616"/>
    </ligand>
</feature>
<evidence type="ECO:0000256" key="9">
    <source>
        <dbReference type="ARBA" id="ARBA00022741"/>
    </source>
</evidence>
<dbReference type="InterPro" id="IPR000595">
    <property type="entry name" value="cNMP-bd_dom"/>
</dbReference>
<dbReference type="GO" id="GO:0012505">
    <property type="term" value="C:endomembrane system"/>
    <property type="evidence" value="ECO:0007669"/>
    <property type="project" value="UniProtKB-SubCell"/>
</dbReference>
<feature type="compositionally biased region" description="Polar residues" evidence="17">
    <location>
        <begin position="182"/>
        <end position="192"/>
    </location>
</feature>
<keyword evidence="12" id="KW-0142">cGMP-binding</keyword>
<feature type="region of interest" description="Disordered" evidence="17">
    <location>
        <begin position="909"/>
        <end position="928"/>
    </location>
</feature>